<dbReference type="Proteomes" id="UP000195807">
    <property type="component" value="Chromosome"/>
</dbReference>
<evidence type="ECO:0000256" key="1">
    <source>
        <dbReference type="SAM" id="Phobius"/>
    </source>
</evidence>
<keyword evidence="1" id="KW-0472">Membrane</keyword>
<dbReference type="STRING" id="450378.GCA_001661675_02200"/>
<sequence length="100" mass="11503">MGLLEHLVIALIVQFVMARLTGNWWLGAALASAYFFGREIAQAEYRWIELYGGGLRSNMPWWGPLDLRVWTTLDQWLDWIGPLVATVLIAWARERRTAAD</sequence>
<proteinExistence type="predicted"/>
<keyword evidence="3" id="KW-1185">Reference proteome</keyword>
<gene>
    <name evidence="2" type="ORF">A9D14_10935</name>
</gene>
<name>A0A1Z1FCS1_9SPHN</name>
<evidence type="ECO:0000313" key="2">
    <source>
        <dbReference type="EMBL" id="ARU16599.1"/>
    </source>
</evidence>
<reference evidence="2 3" key="1">
    <citation type="submission" date="2017-01" db="EMBL/GenBank/DDBJ databases">
        <title>Complete genome sequence of esterase-producing bacterium Croceicoccus marinus E4A9.</title>
        <authorList>
            <person name="Wu Y.-H."/>
            <person name="Cheng H."/>
            <person name="Xu L."/>
            <person name="Huo Y.-Y."/>
            <person name="Wang C.-S."/>
            <person name="Xu X.-W."/>
        </authorList>
    </citation>
    <scope>NUCLEOTIDE SEQUENCE [LARGE SCALE GENOMIC DNA]</scope>
    <source>
        <strain evidence="2 3">E4A9</strain>
    </source>
</reference>
<feature type="transmembrane region" description="Helical" evidence="1">
    <location>
        <begin position="7"/>
        <end position="26"/>
    </location>
</feature>
<dbReference type="KEGG" id="cman:A9D14_10935"/>
<protein>
    <submittedName>
        <fullName evidence="2">Uncharacterized protein</fullName>
    </submittedName>
</protein>
<accession>A0A1Z1FCS1</accession>
<dbReference type="AlphaFoldDB" id="A0A1Z1FCS1"/>
<keyword evidence="1" id="KW-0812">Transmembrane</keyword>
<evidence type="ECO:0000313" key="3">
    <source>
        <dbReference type="Proteomes" id="UP000195807"/>
    </source>
</evidence>
<keyword evidence="1" id="KW-1133">Transmembrane helix</keyword>
<organism evidence="2 3">
    <name type="scientific">Croceicoccus marinus</name>
    <dbReference type="NCBI Taxonomy" id="450378"/>
    <lineage>
        <taxon>Bacteria</taxon>
        <taxon>Pseudomonadati</taxon>
        <taxon>Pseudomonadota</taxon>
        <taxon>Alphaproteobacteria</taxon>
        <taxon>Sphingomonadales</taxon>
        <taxon>Erythrobacteraceae</taxon>
        <taxon>Croceicoccus</taxon>
    </lineage>
</organism>
<dbReference type="EMBL" id="CP019602">
    <property type="protein sequence ID" value="ARU16599.1"/>
    <property type="molecule type" value="Genomic_DNA"/>
</dbReference>
<dbReference type="RefSeq" id="WP_066846306.1">
    <property type="nucleotide sequence ID" value="NZ_CP019602.1"/>
</dbReference>
<dbReference type="OrthoDB" id="7409763at2"/>